<name>A0A0A9HGC9_ARUDO</name>
<organism evidence="2">
    <name type="scientific">Arundo donax</name>
    <name type="common">Giant reed</name>
    <name type="synonym">Donax arundinaceus</name>
    <dbReference type="NCBI Taxonomy" id="35708"/>
    <lineage>
        <taxon>Eukaryota</taxon>
        <taxon>Viridiplantae</taxon>
        <taxon>Streptophyta</taxon>
        <taxon>Embryophyta</taxon>
        <taxon>Tracheophyta</taxon>
        <taxon>Spermatophyta</taxon>
        <taxon>Magnoliopsida</taxon>
        <taxon>Liliopsida</taxon>
        <taxon>Poales</taxon>
        <taxon>Poaceae</taxon>
        <taxon>PACMAD clade</taxon>
        <taxon>Arundinoideae</taxon>
        <taxon>Arundineae</taxon>
        <taxon>Arundo</taxon>
    </lineage>
</organism>
<accession>A0A0A9HGC9</accession>
<feature type="compositionally biased region" description="Polar residues" evidence="1">
    <location>
        <begin position="7"/>
        <end position="35"/>
    </location>
</feature>
<evidence type="ECO:0000256" key="1">
    <source>
        <dbReference type="SAM" id="MobiDB-lite"/>
    </source>
</evidence>
<reference evidence="2" key="1">
    <citation type="submission" date="2014-09" db="EMBL/GenBank/DDBJ databases">
        <authorList>
            <person name="Magalhaes I.L.F."/>
            <person name="Oliveira U."/>
            <person name="Santos F.R."/>
            <person name="Vidigal T.H.D.A."/>
            <person name="Brescovit A.D."/>
            <person name="Santos A.J."/>
        </authorList>
    </citation>
    <scope>NUCLEOTIDE SEQUENCE</scope>
    <source>
        <tissue evidence="2">Shoot tissue taken approximately 20 cm above the soil surface</tissue>
    </source>
</reference>
<feature type="region of interest" description="Disordered" evidence="1">
    <location>
        <begin position="1"/>
        <end position="35"/>
    </location>
</feature>
<sequence>MEMETEMTFSSQPSINFLNNQKNSSRTINVRNRIE</sequence>
<protein>
    <submittedName>
        <fullName evidence="2">Uncharacterized protein</fullName>
    </submittedName>
</protein>
<proteinExistence type="predicted"/>
<dbReference type="EMBL" id="GBRH01161696">
    <property type="protein sequence ID" value="JAE36200.1"/>
    <property type="molecule type" value="Transcribed_RNA"/>
</dbReference>
<reference evidence="2" key="2">
    <citation type="journal article" date="2015" name="Data Brief">
        <title>Shoot transcriptome of the giant reed, Arundo donax.</title>
        <authorList>
            <person name="Barrero R.A."/>
            <person name="Guerrero F.D."/>
            <person name="Moolhuijzen P."/>
            <person name="Goolsby J.A."/>
            <person name="Tidwell J."/>
            <person name="Bellgard S.E."/>
            <person name="Bellgard M.I."/>
        </authorList>
    </citation>
    <scope>NUCLEOTIDE SEQUENCE</scope>
    <source>
        <tissue evidence="2">Shoot tissue taken approximately 20 cm above the soil surface</tissue>
    </source>
</reference>
<evidence type="ECO:0000313" key="2">
    <source>
        <dbReference type="EMBL" id="JAE36200.1"/>
    </source>
</evidence>
<dbReference type="AlphaFoldDB" id="A0A0A9HGC9"/>